<dbReference type="GO" id="GO:0045333">
    <property type="term" value="P:cellular respiration"/>
    <property type="evidence" value="ECO:0007669"/>
    <property type="project" value="UniProtKB-ARBA"/>
</dbReference>
<dbReference type="Pfam" id="PF00198">
    <property type="entry name" value="2-oxoacid_dh"/>
    <property type="match status" value="1"/>
</dbReference>
<evidence type="ECO:0000313" key="13">
    <source>
        <dbReference type="Proteomes" id="UP000275772"/>
    </source>
</evidence>
<feature type="domain" description="Lipoyl-binding" evidence="10">
    <location>
        <begin position="44"/>
        <end position="119"/>
    </location>
</feature>
<dbReference type="FunFam" id="3.30.559.10:FF:000007">
    <property type="entry name" value="Dihydrolipoamide acetyltransferase component of pyruvate dehydrogenase complex"/>
    <property type="match status" value="1"/>
</dbReference>
<proteinExistence type="inferred from homology"/>
<dbReference type="FunFam" id="2.40.50.100:FF:000013">
    <property type="entry name" value="Dihydrolipoamide acetyltransferase component of pyruvate dehydrogenase complex"/>
    <property type="match status" value="1"/>
</dbReference>
<keyword evidence="6" id="KW-0809">Transit peptide</keyword>
<dbReference type="GO" id="GO:0031405">
    <property type="term" value="F:lipoic acid binding"/>
    <property type="evidence" value="ECO:0007669"/>
    <property type="project" value="TreeGrafter"/>
</dbReference>
<keyword evidence="7" id="KW-0496">Mitochondrion</keyword>
<evidence type="ECO:0000256" key="3">
    <source>
        <dbReference type="ARBA" id="ARBA00007317"/>
    </source>
</evidence>
<dbReference type="InterPro" id="IPR050743">
    <property type="entry name" value="2-oxoacid_DH_E2_comp"/>
</dbReference>
<evidence type="ECO:0000259" key="10">
    <source>
        <dbReference type="PROSITE" id="PS50968"/>
    </source>
</evidence>
<feature type="domain" description="Peripheral subunit-binding (PSBD)" evidence="11">
    <location>
        <begin position="171"/>
        <end position="208"/>
    </location>
</feature>
<dbReference type="Gene3D" id="2.40.50.100">
    <property type="match status" value="1"/>
</dbReference>
<dbReference type="PROSITE" id="PS51826">
    <property type="entry name" value="PSBD"/>
    <property type="match status" value="1"/>
</dbReference>
<dbReference type="Gene3D" id="4.10.320.10">
    <property type="entry name" value="E3-binding domain"/>
    <property type="match status" value="1"/>
</dbReference>
<dbReference type="InterPro" id="IPR023213">
    <property type="entry name" value="CAT-like_dom_sf"/>
</dbReference>
<evidence type="ECO:0000256" key="1">
    <source>
        <dbReference type="ARBA" id="ARBA00001938"/>
    </source>
</evidence>
<dbReference type="SUPFAM" id="SSF51230">
    <property type="entry name" value="Single hybrid motif"/>
    <property type="match status" value="1"/>
</dbReference>
<gene>
    <name evidence="12" type="ORF">BLGHR1_10955</name>
</gene>
<dbReference type="VEuPathDB" id="FungiDB:BLGHR1_10955"/>
<reference evidence="12 13" key="1">
    <citation type="submission" date="2017-11" db="EMBL/GenBank/DDBJ databases">
        <authorList>
            <person name="Kracher B."/>
        </authorList>
    </citation>
    <scope>NUCLEOTIDE SEQUENCE [LARGE SCALE GENOMIC DNA]</scope>
    <source>
        <strain evidence="12 13">RACE1</strain>
    </source>
</reference>
<evidence type="ECO:0000256" key="7">
    <source>
        <dbReference type="ARBA" id="ARBA00023128"/>
    </source>
</evidence>
<dbReference type="SUPFAM" id="SSF52777">
    <property type="entry name" value="CoA-dependent acyltransferases"/>
    <property type="match status" value="1"/>
</dbReference>
<dbReference type="PANTHER" id="PTHR43178">
    <property type="entry name" value="DIHYDROLIPOAMIDE ACETYLTRANSFERASE COMPONENT OF PYRUVATE DEHYDROGENASE COMPLEX"/>
    <property type="match status" value="1"/>
</dbReference>
<dbReference type="Pfam" id="PF00364">
    <property type="entry name" value="Biotin_lipoyl"/>
    <property type="match status" value="1"/>
</dbReference>
<comment type="similarity">
    <text evidence="3 9">Belongs to the 2-oxoacid dehydrogenase family.</text>
</comment>
<dbReference type="AlphaFoldDB" id="A0A383UIT5"/>
<protein>
    <recommendedName>
        <fullName evidence="9">Dihydrolipoamide acetyltransferase component of pyruvate dehydrogenase complex</fullName>
        <ecNumber evidence="9">2.3.1.-</ecNumber>
    </recommendedName>
</protein>
<evidence type="ECO:0000256" key="9">
    <source>
        <dbReference type="RuleBase" id="RU003423"/>
    </source>
</evidence>
<dbReference type="CDD" id="cd06849">
    <property type="entry name" value="lipoyl_domain"/>
    <property type="match status" value="1"/>
</dbReference>
<dbReference type="Proteomes" id="UP000275772">
    <property type="component" value="Unassembled WGS sequence"/>
</dbReference>
<evidence type="ECO:0000256" key="4">
    <source>
        <dbReference type="ARBA" id="ARBA00022679"/>
    </source>
</evidence>
<sequence>MIQISRRLAFLTRPRPAFQLLCHSRTTTKTTLSFFHESARASVIKPFLLADIGEGITECEIIQWFVEPEARIEEWDKLCEVTSDKASVEITSRFAGVVKKLHYEPGQMVKVGRPLMDIDVPDKCGDVESEGTKRALEPVATKLPHIHESESHTTPKELGPKLESGRNYESLATPAVRNLTKELDVKLEDVQGTGRNGRVLKNDVFNFAKNRNSPTSLSSPSTSTDDGEMDKNVQLTSCQSKMYKTMTSSLSIPHFLYADEIDFTSLVQLRESINIGLAKAPIIEIRKLSFLPFIMKAVSMSLYRYPILNAKLEHDVKTNKPSLTLRSQHNIGIAMDTPSGLLVPVVKNVSTLTMVEIASELVRLQDLAVSGRLSGQDLTGGTITLSNIGSIGGTYVSPIIVEKELAILGIGKLRLVPAFSDSGELVKKHVCNFSWSADHRIIDGATLAKANEVIRGLLENPASMILHLR</sequence>
<dbReference type="InterPro" id="IPR011053">
    <property type="entry name" value="Single_hybrid_motif"/>
</dbReference>
<dbReference type="PROSITE" id="PS50968">
    <property type="entry name" value="BIOTINYL_LIPOYL"/>
    <property type="match status" value="1"/>
</dbReference>
<dbReference type="GO" id="GO:0016407">
    <property type="term" value="F:acetyltransferase activity"/>
    <property type="evidence" value="ECO:0007669"/>
    <property type="project" value="TreeGrafter"/>
</dbReference>
<keyword evidence="8 9" id="KW-0012">Acyltransferase</keyword>
<evidence type="ECO:0000256" key="8">
    <source>
        <dbReference type="ARBA" id="ARBA00023315"/>
    </source>
</evidence>
<evidence type="ECO:0000256" key="6">
    <source>
        <dbReference type="ARBA" id="ARBA00022946"/>
    </source>
</evidence>
<dbReference type="SUPFAM" id="SSF47005">
    <property type="entry name" value="Peripheral subunit-binding domain of 2-oxo acid dehydrogenase complex"/>
    <property type="match status" value="1"/>
</dbReference>
<comment type="subcellular location">
    <subcellularLocation>
        <location evidence="2">Mitochondrion matrix</location>
    </subcellularLocation>
</comment>
<keyword evidence="5 9" id="KW-0450">Lipoyl</keyword>
<dbReference type="EMBL" id="UNSH01000008">
    <property type="protein sequence ID" value="SZF00224.1"/>
    <property type="molecule type" value="Genomic_DNA"/>
</dbReference>
<dbReference type="InterPro" id="IPR004167">
    <property type="entry name" value="PSBD"/>
</dbReference>
<dbReference type="InterPro" id="IPR036625">
    <property type="entry name" value="E3-bd_dom_sf"/>
</dbReference>
<keyword evidence="4 9" id="KW-0808">Transferase</keyword>
<dbReference type="Pfam" id="PF02817">
    <property type="entry name" value="E3_binding"/>
    <property type="match status" value="1"/>
</dbReference>
<dbReference type="GO" id="GO:0005759">
    <property type="term" value="C:mitochondrial matrix"/>
    <property type="evidence" value="ECO:0007669"/>
    <property type="project" value="UniProtKB-SubCell"/>
</dbReference>
<comment type="cofactor">
    <cofactor evidence="1 9">
        <name>(R)-lipoate</name>
        <dbReference type="ChEBI" id="CHEBI:83088"/>
    </cofactor>
</comment>
<dbReference type="InterPro" id="IPR000089">
    <property type="entry name" value="Biotin_lipoyl"/>
</dbReference>
<organism evidence="12 13">
    <name type="scientific">Blumeria hordei</name>
    <name type="common">Barley powdery mildew</name>
    <name type="synonym">Blumeria graminis f. sp. hordei</name>
    <dbReference type="NCBI Taxonomy" id="2867405"/>
    <lineage>
        <taxon>Eukaryota</taxon>
        <taxon>Fungi</taxon>
        <taxon>Dikarya</taxon>
        <taxon>Ascomycota</taxon>
        <taxon>Pezizomycotina</taxon>
        <taxon>Leotiomycetes</taxon>
        <taxon>Erysiphales</taxon>
        <taxon>Erysiphaceae</taxon>
        <taxon>Blumeria</taxon>
    </lineage>
</organism>
<dbReference type="InterPro" id="IPR001078">
    <property type="entry name" value="2-oxoacid_DH_actylTfrase"/>
</dbReference>
<dbReference type="EC" id="2.3.1.-" evidence="9"/>
<dbReference type="PANTHER" id="PTHR43178:SF5">
    <property type="entry name" value="LIPOAMIDE ACYLTRANSFERASE COMPONENT OF BRANCHED-CHAIN ALPHA-KETO ACID DEHYDROGENASE COMPLEX, MITOCHONDRIAL"/>
    <property type="match status" value="1"/>
</dbReference>
<evidence type="ECO:0000313" key="12">
    <source>
        <dbReference type="EMBL" id="SZF00224.1"/>
    </source>
</evidence>
<evidence type="ECO:0000256" key="5">
    <source>
        <dbReference type="ARBA" id="ARBA00022823"/>
    </source>
</evidence>
<dbReference type="Gene3D" id="3.30.559.10">
    <property type="entry name" value="Chloramphenicol acetyltransferase-like domain"/>
    <property type="match status" value="1"/>
</dbReference>
<evidence type="ECO:0000256" key="2">
    <source>
        <dbReference type="ARBA" id="ARBA00004305"/>
    </source>
</evidence>
<accession>A0A383UIT5</accession>
<name>A0A383UIT5_BLUHO</name>
<evidence type="ECO:0000259" key="11">
    <source>
        <dbReference type="PROSITE" id="PS51826"/>
    </source>
</evidence>